<keyword evidence="3" id="KW-1185">Reference proteome</keyword>
<dbReference type="OrthoDB" id="66829at2"/>
<evidence type="ECO:0000313" key="3">
    <source>
        <dbReference type="Proteomes" id="UP000287527"/>
    </source>
</evidence>
<dbReference type="EMBL" id="SBII01000012">
    <property type="protein sequence ID" value="RWW92242.1"/>
    <property type="molecule type" value="Genomic_DNA"/>
</dbReference>
<protein>
    <submittedName>
        <fullName evidence="2">Bleomycin resistance family protein</fullName>
    </submittedName>
</protein>
<dbReference type="InterPro" id="IPR029068">
    <property type="entry name" value="Glyas_Bleomycin-R_OHBP_Dase"/>
</dbReference>
<reference evidence="2 3" key="1">
    <citation type="submission" date="2019-01" db="EMBL/GenBank/DDBJ databases">
        <title>Flavobacterium sp. nov.,isolated from freshwater.</title>
        <authorList>
            <person name="Zhang R."/>
            <person name="Du Z.-J."/>
        </authorList>
    </citation>
    <scope>NUCLEOTIDE SEQUENCE [LARGE SCALE GENOMIC DNA]</scope>
    <source>
        <strain evidence="2 3">1E403</strain>
    </source>
</reference>
<sequence length="121" mass="14017">MAQFITLKPIIYTKQLSETVAFYTTVLGFECAAFEESWGWASLKKDNVEIMAAYPNEHIPFSEPAFTGSLYISTDNVDALWEQWKDSCKVCYEIETFEYGMREFAIYDNNGYLLQFGQEIN</sequence>
<feature type="domain" description="VOC" evidence="1">
    <location>
        <begin position="1"/>
        <end position="119"/>
    </location>
</feature>
<organism evidence="2 3">
    <name type="scientific">Flavobacterium cerinum</name>
    <dbReference type="NCBI Taxonomy" id="2502784"/>
    <lineage>
        <taxon>Bacteria</taxon>
        <taxon>Pseudomonadati</taxon>
        <taxon>Bacteroidota</taxon>
        <taxon>Flavobacteriia</taxon>
        <taxon>Flavobacteriales</taxon>
        <taxon>Flavobacteriaceae</taxon>
        <taxon>Flavobacterium</taxon>
    </lineage>
</organism>
<name>A0A3S3QU66_9FLAO</name>
<comment type="caution">
    <text evidence="2">The sequence shown here is derived from an EMBL/GenBank/DDBJ whole genome shotgun (WGS) entry which is preliminary data.</text>
</comment>
<proteinExistence type="predicted"/>
<accession>A0A3S3QU66</accession>
<dbReference type="Proteomes" id="UP000287527">
    <property type="component" value="Unassembled WGS sequence"/>
</dbReference>
<dbReference type="SUPFAM" id="SSF54593">
    <property type="entry name" value="Glyoxalase/Bleomycin resistance protein/Dihydroxybiphenyl dioxygenase"/>
    <property type="match status" value="1"/>
</dbReference>
<dbReference type="Gene3D" id="3.10.180.10">
    <property type="entry name" value="2,3-Dihydroxybiphenyl 1,2-Dioxygenase, domain 1"/>
    <property type="match status" value="1"/>
</dbReference>
<evidence type="ECO:0000259" key="1">
    <source>
        <dbReference type="PROSITE" id="PS51819"/>
    </source>
</evidence>
<evidence type="ECO:0000313" key="2">
    <source>
        <dbReference type="EMBL" id="RWW92242.1"/>
    </source>
</evidence>
<dbReference type="RefSeq" id="WP_128390823.1">
    <property type="nucleotide sequence ID" value="NZ_SBII01000012.1"/>
</dbReference>
<dbReference type="AlphaFoldDB" id="A0A3S3QU66"/>
<dbReference type="InterPro" id="IPR037523">
    <property type="entry name" value="VOC_core"/>
</dbReference>
<dbReference type="Pfam" id="PF00903">
    <property type="entry name" value="Glyoxalase"/>
    <property type="match status" value="1"/>
</dbReference>
<gene>
    <name evidence="2" type="ORF">EPI11_15115</name>
</gene>
<dbReference type="PROSITE" id="PS51819">
    <property type="entry name" value="VOC"/>
    <property type="match status" value="1"/>
</dbReference>
<dbReference type="InterPro" id="IPR004360">
    <property type="entry name" value="Glyas_Fos-R_dOase_dom"/>
</dbReference>